<organism evidence="1 2">
    <name type="scientific">Vibrio splendidus</name>
    <dbReference type="NCBI Taxonomy" id="29497"/>
    <lineage>
        <taxon>Bacteria</taxon>
        <taxon>Pseudomonadati</taxon>
        <taxon>Pseudomonadota</taxon>
        <taxon>Gammaproteobacteria</taxon>
        <taxon>Vibrionales</taxon>
        <taxon>Vibrionaceae</taxon>
        <taxon>Vibrio</taxon>
    </lineage>
</organism>
<dbReference type="RefSeq" id="WP_102560905.1">
    <property type="nucleotide sequence ID" value="NZ_CAWNUI010000038.1"/>
</dbReference>
<dbReference type="EMBL" id="JAUYVL010000015">
    <property type="protein sequence ID" value="MDP2502897.1"/>
    <property type="molecule type" value="Genomic_DNA"/>
</dbReference>
<reference evidence="1" key="1">
    <citation type="submission" date="2023-07" db="EMBL/GenBank/DDBJ databases">
        <title>Genome content predicts the carbon catabolic preferences of heterotrophic bacteria.</title>
        <authorList>
            <person name="Gralka M."/>
        </authorList>
    </citation>
    <scope>NUCLEOTIDE SEQUENCE</scope>
    <source>
        <strain evidence="1">6E02</strain>
    </source>
</reference>
<evidence type="ECO:0000313" key="1">
    <source>
        <dbReference type="EMBL" id="MDP2502897.1"/>
    </source>
</evidence>
<accession>A0AB35N2M0</accession>
<proteinExistence type="predicted"/>
<protein>
    <submittedName>
        <fullName evidence="1">Uncharacterized protein</fullName>
    </submittedName>
</protein>
<dbReference type="AlphaFoldDB" id="A0AB35N2M0"/>
<sequence length="488" mass="56236">MLTIQEAKERHDALVQQYINERGQPRKYGSNRIDGYEQHHVVTRAECAVLGWSDEDINDGSNIVYVTHAQHFELHILRYWFMQDEQGFKGYVAFAAKCVGDFRELAVQEVLSDIPLYAELWEKALLEGRRHQIEQLDALCECGGCDGTLTILECRTNRSSLTAKDTICRCGSINVCNGTITIAKCRSLIAMQTQQELCTCNEHDECDGSITIKQCSSIKLSKTMGELCGCGVCDGTISKRACINKRSSIKTEIHKFVNFHDRSKTFEGTQSEFTEFLGVECGEISTLINKENKFHVRGWCLESKIPESIKQDGIARTLHHKEYEPISDSMPELAKYIHKLHNTKAVIDISPLFRPEHSLMTFHGWYCPIKNPDGVGGRPLAASKNRWWQPKRYHSKEVLNAWKHIELLYDLWAHYPYSTRTKLDRLVNNPSIEFFEWQQNYKILQKCGMTPKRAHKLIELFNDEEQYQEMLELHAKTDFDALIENCEK</sequence>
<dbReference type="Proteomes" id="UP001177935">
    <property type="component" value="Unassembled WGS sequence"/>
</dbReference>
<evidence type="ECO:0000313" key="2">
    <source>
        <dbReference type="Proteomes" id="UP001177935"/>
    </source>
</evidence>
<comment type="caution">
    <text evidence="1">The sequence shown here is derived from an EMBL/GenBank/DDBJ whole genome shotgun (WGS) entry which is preliminary data.</text>
</comment>
<gene>
    <name evidence="1" type="ORF">Q8W42_19470</name>
</gene>
<name>A0AB35N2M0_VIBSP</name>